<reference evidence="2" key="1">
    <citation type="submission" date="2020-08" db="EMBL/GenBank/DDBJ databases">
        <title>Multicomponent nature underlies the extraordinary mechanical properties of spider dragline silk.</title>
        <authorList>
            <person name="Kono N."/>
            <person name="Nakamura H."/>
            <person name="Mori M."/>
            <person name="Yoshida Y."/>
            <person name="Ohtoshi R."/>
            <person name="Malay A.D."/>
            <person name="Moran D.A.P."/>
            <person name="Tomita M."/>
            <person name="Numata K."/>
            <person name="Arakawa K."/>
        </authorList>
    </citation>
    <scope>NUCLEOTIDE SEQUENCE</scope>
</reference>
<name>A0A8X6Y774_9ARAC</name>
<feature type="region of interest" description="Disordered" evidence="1">
    <location>
        <begin position="1"/>
        <end position="29"/>
    </location>
</feature>
<evidence type="ECO:0000313" key="3">
    <source>
        <dbReference type="Proteomes" id="UP000886998"/>
    </source>
</evidence>
<accession>A0A8X6Y774</accession>
<protein>
    <submittedName>
        <fullName evidence="2">Uncharacterized protein</fullName>
    </submittedName>
</protein>
<gene>
    <name evidence="2" type="ORF">TNIN_295851</name>
</gene>
<dbReference type="Proteomes" id="UP000886998">
    <property type="component" value="Unassembled WGS sequence"/>
</dbReference>
<proteinExistence type="predicted"/>
<sequence>MMSSWKPPLFKTTSKMNGLEDNGGAPHFNESEFQKLESEGKKKQFELFAEILKINLVFAIMRKSVTSGLSVSSRKPGTCSAGFQIRMDQAIT</sequence>
<organism evidence="2 3">
    <name type="scientific">Trichonephila inaurata madagascariensis</name>
    <dbReference type="NCBI Taxonomy" id="2747483"/>
    <lineage>
        <taxon>Eukaryota</taxon>
        <taxon>Metazoa</taxon>
        <taxon>Ecdysozoa</taxon>
        <taxon>Arthropoda</taxon>
        <taxon>Chelicerata</taxon>
        <taxon>Arachnida</taxon>
        <taxon>Araneae</taxon>
        <taxon>Araneomorphae</taxon>
        <taxon>Entelegynae</taxon>
        <taxon>Araneoidea</taxon>
        <taxon>Nephilidae</taxon>
        <taxon>Trichonephila</taxon>
        <taxon>Trichonephila inaurata</taxon>
    </lineage>
</organism>
<evidence type="ECO:0000313" key="2">
    <source>
        <dbReference type="EMBL" id="GFY66144.1"/>
    </source>
</evidence>
<comment type="caution">
    <text evidence="2">The sequence shown here is derived from an EMBL/GenBank/DDBJ whole genome shotgun (WGS) entry which is preliminary data.</text>
</comment>
<dbReference type="AlphaFoldDB" id="A0A8X6Y774"/>
<keyword evidence="3" id="KW-1185">Reference proteome</keyword>
<dbReference type="EMBL" id="BMAV01015847">
    <property type="protein sequence ID" value="GFY66144.1"/>
    <property type="molecule type" value="Genomic_DNA"/>
</dbReference>
<evidence type="ECO:0000256" key="1">
    <source>
        <dbReference type="SAM" id="MobiDB-lite"/>
    </source>
</evidence>